<dbReference type="EMBL" id="MT144859">
    <property type="protein sequence ID" value="QJI00526.1"/>
    <property type="molecule type" value="Genomic_DNA"/>
</dbReference>
<accession>A0A6M3LLX0</accession>
<gene>
    <name evidence="1" type="ORF">MM415B03797_0001</name>
    <name evidence="2" type="ORF">TM448B01989_0002</name>
</gene>
<dbReference type="AlphaFoldDB" id="A0A6M3LLX0"/>
<reference evidence="1" key="1">
    <citation type="submission" date="2020-03" db="EMBL/GenBank/DDBJ databases">
        <title>The deep terrestrial virosphere.</title>
        <authorList>
            <person name="Holmfeldt K."/>
            <person name="Nilsson E."/>
            <person name="Simone D."/>
            <person name="Lopez-Fernandez M."/>
            <person name="Wu X."/>
            <person name="de Brujin I."/>
            <person name="Lundin D."/>
            <person name="Andersson A."/>
            <person name="Bertilsson S."/>
            <person name="Dopson M."/>
        </authorList>
    </citation>
    <scope>NUCLEOTIDE SEQUENCE</scope>
    <source>
        <strain evidence="1">MM415B03797</strain>
        <strain evidence="2">TM448B01989</strain>
    </source>
</reference>
<organism evidence="1">
    <name type="scientific">viral metagenome</name>
    <dbReference type="NCBI Taxonomy" id="1070528"/>
    <lineage>
        <taxon>unclassified sequences</taxon>
        <taxon>metagenomes</taxon>
        <taxon>organismal metagenomes</taxon>
    </lineage>
</organism>
<dbReference type="EMBL" id="MT143249">
    <property type="protein sequence ID" value="QJA94642.1"/>
    <property type="molecule type" value="Genomic_DNA"/>
</dbReference>
<sequence>MEGRLYYFIAYKQNNKFENTVINEHPLIWLDNNINIKNIECKLLFYAEINELMYKKYKDRI</sequence>
<protein>
    <submittedName>
        <fullName evidence="1">Uncharacterized protein</fullName>
    </submittedName>
</protein>
<evidence type="ECO:0000313" key="2">
    <source>
        <dbReference type="EMBL" id="QJI00526.1"/>
    </source>
</evidence>
<name>A0A6M3LLX0_9ZZZZ</name>
<evidence type="ECO:0000313" key="1">
    <source>
        <dbReference type="EMBL" id="QJA94642.1"/>
    </source>
</evidence>
<proteinExistence type="predicted"/>